<protein>
    <submittedName>
        <fullName evidence="2">Amidohydrolase family protein</fullName>
    </submittedName>
</protein>
<dbReference type="InterPro" id="IPR020043">
    <property type="entry name" value="Deacetylase_Atu3266-like"/>
</dbReference>
<evidence type="ECO:0000313" key="3">
    <source>
        <dbReference type="Proteomes" id="UP000694287"/>
    </source>
</evidence>
<accession>A0ABS6UND1</accession>
<feature type="domain" description="Amidohydrolase-related" evidence="1">
    <location>
        <begin position="65"/>
        <end position="369"/>
    </location>
</feature>
<dbReference type="InterPro" id="IPR006680">
    <property type="entry name" value="Amidohydro-rel"/>
</dbReference>
<dbReference type="RefSeq" id="WP_218602006.1">
    <property type="nucleotide sequence ID" value="NZ_JADQDJ010000043.1"/>
</dbReference>
<proteinExistence type="predicted"/>
<comment type="caution">
    <text evidence="2">The sequence shown here is derived from an EMBL/GenBank/DDBJ whole genome shotgun (WGS) entry which is preliminary data.</text>
</comment>
<organism evidence="2 3">
    <name type="scientific">Pseudonocardia abyssalis</name>
    <dbReference type="NCBI Taxonomy" id="2792008"/>
    <lineage>
        <taxon>Bacteria</taxon>
        <taxon>Bacillati</taxon>
        <taxon>Actinomycetota</taxon>
        <taxon>Actinomycetes</taxon>
        <taxon>Pseudonocardiales</taxon>
        <taxon>Pseudonocardiaceae</taxon>
        <taxon>Pseudonocardia</taxon>
    </lineage>
</organism>
<keyword evidence="3" id="KW-1185">Reference proteome</keyword>
<gene>
    <name evidence="2" type="ORF">I4I81_05700</name>
</gene>
<name>A0ABS6UND1_9PSEU</name>
<evidence type="ECO:0000259" key="1">
    <source>
        <dbReference type="Pfam" id="PF01979"/>
    </source>
</evidence>
<dbReference type="PANTHER" id="PTHR42717">
    <property type="entry name" value="DIHYDROOROTASE-RELATED"/>
    <property type="match status" value="1"/>
</dbReference>
<sequence length="423" mass="44211">MTAHTSGPPPAYDLLIRGGHVLDPGSGLDGRTDIAVTDGRIAEIGPGLDPERARRVLEIRGADRYVVPGLVDIHTHVADGATTRGVGMGCCVPDDVGVRSGVTTVVDCGSVGVANIGVFPAHILPKAATRVVVFANIGSFAHTMPGWADLASLDDIDDRAIAACVEHNPGLVSGIKLRLVGDIVTERGEEIVDRSKKVAREHHVPLMVHIGDLRAADRPRPERMGEVTRHLIDALEPGDVLTHLCSPNVGGVMDDVDATFPMLAEARARGVVLDPAPGMGNFGFAVAREQAERGLYPDTISSDVTLPGQSFHSLVECMAKFMAVGYSFREVVAMTTGRAAAAVGLQDEVGAIAVGREADLTVLDLVGGDFTFLDTTKARFSGEHGIAPVLTLRAGEPIAPGWGTHPWGFLPATAAPVAAGGAR</sequence>
<reference evidence="2 3" key="1">
    <citation type="submission" date="2020-11" db="EMBL/GenBank/DDBJ databases">
        <title>Pseudonocardia abyssalis sp. nov. and Pseudonocardia oceani sp. nov., description and phylogenomic analysis of two novel actinomycetes isolated from the deep Southern Ocean.</title>
        <authorList>
            <person name="Parra J."/>
        </authorList>
    </citation>
    <scope>NUCLEOTIDE SEQUENCE [LARGE SCALE GENOMIC DNA]</scope>
    <source>
        <strain evidence="2 3">KRD-168</strain>
    </source>
</reference>
<dbReference type="PANTHER" id="PTHR42717:SF1">
    <property type="entry name" value="IMIDAZOLONEPROPIONASE AND RELATED AMIDOHYDROLASES"/>
    <property type="match status" value="1"/>
</dbReference>
<dbReference type="EMBL" id="JADQDK010000001">
    <property type="protein sequence ID" value="MBW0133745.1"/>
    <property type="molecule type" value="Genomic_DNA"/>
</dbReference>
<dbReference type="Proteomes" id="UP000694287">
    <property type="component" value="Unassembled WGS sequence"/>
</dbReference>
<dbReference type="Pfam" id="PF01979">
    <property type="entry name" value="Amidohydro_1"/>
    <property type="match status" value="1"/>
</dbReference>
<evidence type="ECO:0000313" key="2">
    <source>
        <dbReference type="EMBL" id="MBW0133745.1"/>
    </source>
</evidence>